<dbReference type="OrthoDB" id="1988891at2759"/>
<reference evidence="2 3" key="1">
    <citation type="submission" date="2020-10" db="EMBL/GenBank/DDBJ databases">
        <title>Plant Genome Project.</title>
        <authorList>
            <person name="Zhang R.-G."/>
        </authorList>
    </citation>
    <scope>NUCLEOTIDE SEQUENCE [LARGE SCALE GENOMIC DNA]</scope>
    <source>
        <strain evidence="2">FAFU-HL-1</strain>
        <tissue evidence="2">Leaf</tissue>
    </source>
</reference>
<keyword evidence="1" id="KW-0732">Signal</keyword>
<sequence>MVSLMLFACCANPLIGAGSAKVSFEPNICSRIAWNEWPGSESMKTASSETKISSALESDTEIRFDSDPVKPSISGRVDLSQPRTYRSPGTERKLLNTERIERRAGVDDKSFPATEKCEKIAVIFPGKERAVKKEVFTGFRNSNFDDDDYASPTLYFLLATSERLICKRWLLLVKIKLLAGLRKAMEMEELQFTELSPQVIAL</sequence>
<name>A0A835JQA0_9ROSI</name>
<comment type="caution">
    <text evidence="2">The sequence shown here is derived from an EMBL/GenBank/DDBJ whole genome shotgun (WGS) entry which is preliminary data.</text>
</comment>
<dbReference type="EMBL" id="JADGMS010000009">
    <property type="protein sequence ID" value="KAF9675465.1"/>
    <property type="molecule type" value="Genomic_DNA"/>
</dbReference>
<dbReference type="Proteomes" id="UP000657918">
    <property type="component" value="Unassembled WGS sequence"/>
</dbReference>
<evidence type="ECO:0000313" key="3">
    <source>
        <dbReference type="Proteomes" id="UP000657918"/>
    </source>
</evidence>
<evidence type="ECO:0000313" key="2">
    <source>
        <dbReference type="EMBL" id="KAF9675465.1"/>
    </source>
</evidence>
<accession>A0A835JQA0</accession>
<gene>
    <name evidence="2" type="ORF">SADUNF_Sadunf09G0035100</name>
</gene>
<feature type="chain" id="PRO_5032326727" evidence="1">
    <location>
        <begin position="21"/>
        <end position="202"/>
    </location>
</feature>
<evidence type="ECO:0000256" key="1">
    <source>
        <dbReference type="SAM" id="SignalP"/>
    </source>
</evidence>
<feature type="signal peptide" evidence="1">
    <location>
        <begin position="1"/>
        <end position="20"/>
    </location>
</feature>
<dbReference type="AlphaFoldDB" id="A0A835JQA0"/>
<keyword evidence="3" id="KW-1185">Reference proteome</keyword>
<protein>
    <submittedName>
        <fullName evidence="2">Uncharacterized protein</fullName>
    </submittedName>
</protein>
<organism evidence="2 3">
    <name type="scientific">Salix dunnii</name>
    <dbReference type="NCBI Taxonomy" id="1413687"/>
    <lineage>
        <taxon>Eukaryota</taxon>
        <taxon>Viridiplantae</taxon>
        <taxon>Streptophyta</taxon>
        <taxon>Embryophyta</taxon>
        <taxon>Tracheophyta</taxon>
        <taxon>Spermatophyta</taxon>
        <taxon>Magnoliopsida</taxon>
        <taxon>eudicotyledons</taxon>
        <taxon>Gunneridae</taxon>
        <taxon>Pentapetalae</taxon>
        <taxon>rosids</taxon>
        <taxon>fabids</taxon>
        <taxon>Malpighiales</taxon>
        <taxon>Salicaceae</taxon>
        <taxon>Saliceae</taxon>
        <taxon>Salix</taxon>
    </lineage>
</organism>
<proteinExistence type="predicted"/>